<evidence type="ECO:0000313" key="12">
    <source>
        <dbReference type="Proteomes" id="UP000235145"/>
    </source>
</evidence>
<feature type="compositionally biased region" description="Basic and acidic residues" evidence="8">
    <location>
        <begin position="128"/>
        <end position="147"/>
    </location>
</feature>
<feature type="region of interest" description="Disordered" evidence="8">
    <location>
        <begin position="106"/>
        <end position="183"/>
    </location>
</feature>
<evidence type="ECO:0000256" key="7">
    <source>
        <dbReference type="ARBA" id="ARBA00023242"/>
    </source>
</evidence>
<dbReference type="InterPro" id="IPR058353">
    <property type="entry name" value="DUF8040"/>
</dbReference>
<evidence type="ECO:0000256" key="5">
    <source>
        <dbReference type="ARBA" id="ARBA00022723"/>
    </source>
</evidence>
<name>A0A9R1VXQ3_LACSA</name>
<evidence type="ECO:0000313" key="11">
    <source>
        <dbReference type="EMBL" id="KAJ0214535.1"/>
    </source>
</evidence>
<gene>
    <name evidence="11" type="ORF">LSAT_V11C400164970</name>
</gene>
<evidence type="ECO:0000256" key="1">
    <source>
        <dbReference type="ARBA" id="ARBA00001968"/>
    </source>
</evidence>
<dbReference type="GO" id="GO:0046872">
    <property type="term" value="F:metal ion binding"/>
    <property type="evidence" value="ECO:0007669"/>
    <property type="project" value="UniProtKB-KW"/>
</dbReference>
<comment type="similarity">
    <text evidence="3">Belongs to the HARBI1 family.</text>
</comment>
<evidence type="ECO:0008006" key="13">
    <source>
        <dbReference type="Google" id="ProtNLM"/>
    </source>
</evidence>
<feature type="domain" description="DUF8040" evidence="10">
    <location>
        <begin position="264"/>
        <end position="359"/>
    </location>
</feature>
<dbReference type="InterPro" id="IPR045249">
    <property type="entry name" value="HARBI1-like"/>
</dbReference>
<keyword evidence="6" id="KW-0378">Hydrolase</keyword>
<feature type="region of interest" description="Disordered" evidence="8">
    <location>
        <begin position="561"/>
        <end position="586"/>
    </location>
</feature>
<feature type="compositionally biased region" description="Acidic residues" evidence="8">
    <location>
        <begin position="565"/>
        <end position="581"/>
    </location>
</feature>
<keyword evidence="5" id="KW-0479">Metal-binding</keyword>
<protein>
    <recommendedName>
        <fullName evidence="13">DDE Tnp4 domain-containing protein</fullName>
    </recommendedName>
</protein>
<dbReference type="Pfam" id="PF26138">
    <property type="entry name" value="DUF8040"/>
    <property type="match status" value="1"/>
</dbReference>
<dbReference type="EMBL" id="NBSK02000004">
    <property type="protein sequence ID" value="KAJ0214535.1"/>
    <property type="molecule type" value="Genomic_DNA"/>
</dbReference>
<accession>A0A9R1VXQ3</accession>
<evidence type="ECO:0000259" key="9">
    <source>
        <dbReference type="Pfam" id="PF13359"/>
    </source>
</evidence>
<dbReference type="AlphaFoldDB" id="A0A9R1VXQ3"/>
<dbReference type="Pfam" id="PF13359">
    <property type="entry name" value="DDE_Tnp_4"/>
    <property type="match status" value="1"/>
</dbReference>
<sequence>MKVNIIDRKGGSMHKESRVTLGKALKENFDMDTSQKRLKNASDYLKAKYVGCKYLRNKSGNLYNAQTNIGLGSANCSIKWTSTQTTPADTSFSSHRVQRILIEDNPFNGLEDDDDDGNAKAHGGSTYRPDKRAKTTDASTDRSDKRAKTTNASTDRPNKGAKTSDASTDRTDRDKASKSSVSLDELSLDMQKALQHLVNSKEGPIVEECYERSKLVGFDPMDPIFLAAFHLFGMSMNLKEAWMTLSPILEVLEGRGLKRIRDNTSKTSGHQFTLDLLQGTNNQCIELLRMSCDSYVRLCTHFRVKSLLKDSKHILVKKKMAMFLMIIGHNQRYVIIKCRFQHSNQMIHKYFYEVLDKMMVFANDIIVPTSFNPNPNILGHNRRLQRIFKGAVGALDGTLLHVIVPLDKQHLYRGRGKGDCYQNVLVICDFNMIFMFVVVGWEGIAHDSRMFSEALTDRDAPFPFPPTDKYYLFDAAYTHNRGFMAPYHNVRYWLGDFHRRRALTNKEKFNHSHAKLRNVIECAFGVLKARFPILKRMAPFPLGLSDEYFSQYNQVDISLQSNNVQDDDDEEEEEEEDDVDETFSPRLLPQTWKKTKKTFDHFQNKQHLIVIDS</sequence>
<dbReference type="GO" id="GO:0005634">
    <property type="term" value="C:nucleus"/>
    <property type="evidence" value="ECO:0007669"/>
    <property type="project" value="UniProtKB-SubCell"/>
</dbReference>
<evidence type="ECO:0000256" key="2">
    <source>
        <dbReference type="ARBA" id="ARBA00004123"/>
    </source>
</evidence>
<comment type="cofactor">
    <cofactor evidence="1">
        <name>a divalent metal cation</name>
        <dbReference type="ChEBI" id="CHEBI:60240"/>
    </cofactor>
</comment>
<comment type="subcellular location">
    <subcellularLocation>
        <location evidence="2">Nucleus</location>
    </subcellularLocation>
</comment>
<dbReference type="PANTHER" id="PTHR22930">
    <property type="match status" value="1"/>
</dbReference>
<evidence type="ECO:0000256" key="6">
    <source>
        <dbReference type="ARBA" id="ARBA00022801"/>
    </source>
</evidence>
<reference evidence="11 12" key="1">
    <citation type="journal article" date="2017" name="Nat. Commun.">
        <title>Genome assembly with in vitro proximity ligation data and whole-genome triplication in lettuce.</title>
        <authorList>
            <person name="Reyes-Chin-Wo S."/>
            <person name="Wang Z."/>
            <person name="Yang X."/>
            <person name="Kozik A."/>
            <person name="Arikit S."/>
            <person name="Song C."/>
            <person name="Xia L."/>
            <person name="Froenicke L."/>
            <person name="Lavelle D.O."/>
            <person name="Truco M.J."/>
            <person name="Xia R."/>
            <person name="Zhu S."/>
            <person name="Xu C."/>
            <person name="Xu H."/>
            <person name="Xu X."/>
            <person name="Cox K."/>
            <person name="Korf I."/>
            <person name="Meyers B.C."/>
            <person name="Michelmore R.W."/>
        </authorList>
    </citation>
    <scope>NUCLEOTIDE SEQUENCE [LARGE SCALE GENOMIC DNA]</scope>
    <source>
        <strain evidence="12">cv. Salinas</strain>
        <tissue evidence="11">Seedlings</tissue>
    </source>
</reference>
<dbReference type="InterPro" id="IPR027806">
    <property type="entry name" value="HARBI1_dom"/>
</dbReference>
<feature type="compositionally biased region" description="Basic and acidic residues" evidence="8">
    <location>
        <begin position="167"/>
        <end position="177"/>
    </location>
</feature>
<evidence type="ECO:0000256" key="4">
    <source>
        <dbReference type="ARBA" id="ARBA00022722"/>
    </source>
</evidence>
<dbReference type="GO" id="GO:0004518">
    <property type="term" value="F:nuclease activity"/>
    <property type="evidence" value="ECO:0007669"/>
    <property type="project" value="UniProtKB-KW"/>
</dbReference>
<evidence type="ECO:0000259" key="10">
    <source>
        <dbReference type="Pfam" id="PF26138"/>
    </source>
</evidence>
<keyword evidence="7" id="KW-0539">Nucleus</keyword>
<dbReference type="Proteomes" id="UP000235145">
    <property type="component" value="Unassembled WGS sequence"/>
</dbReference>
<dbReference type="GO" id="GO:0016787">
    <property type="term" value="F:hydrolase activity"/>
    <property type="evidence" value="ECO:0007669"/>
    <property type="project" value="UniProtKB-KW"/>
</dbReference>
<dbReference type="PANTHER" id="PTHR22930:SF262">
    <property type="entry name" value="MYB_SANT-LIKE DOMAIN, HARBINGER TRANSPOSASE-DERIVED NUCLEASE DOMAIN PROTEIN-RELATED"/>
    <property type="match status" value="1"/>
</dbReference>
<feature type="domain" description="DDE Tnp4" evidence="9">
    <location>
        <begin position="395"/>
        <end position="536"/>
    </location>
</feature>
<keyword evidence="4" id="KW-0540">Nuclease</keyword>
<evidence type="ECO:0000256" key="3">
    <source>
        <dbReference type="ARBA" id="ARBA00006958"/>
    </source>
</evidence>
<keyword evidence="12" id="KW-1185">Reference proteome</keyword>
<proteinExistence type="inferred from homology"/>
<evidence type="ECO:0000256" key="8">
    <source>
        <dbReference type="SAM" id="MobiDB-lite"/>
    </source>
</evidence>
<organism evidence="11 12">
    <name type="scientific">Lactuca sativa</name>
    <name type="common">Garden lettuce</name>
    <dbReference type="NCBI Taxonomy" id="4236"/>
    <lineage>
        <taxon>Eukaryota</taxon>
        <taxon>Viridiplantae</taxon>
        <taxon>Streptophyta</taxon>
        <taxon>Embryophyta</taxon>
        <taxon>Tracheophyta</taxon>
        <taxon>Spermatophyta</taxon>
        <taxon>Magnoliopsida</taxon>
        <taxon>eudicotyledons</taxon>
        <taxon>Gunneridae</taxon>
        <taxon>Pentapetalae</taxon>
        <taxon>asterids</taxon>
        <taxon>campanulids</taxon>
        <taxon>Asterales</taxon>
        <taxon>Asteraceae</taxon>
        <taxon>Cichorioideae</taxon>
        <taxon>Cichorieae</taxon>
        <taxon>Lactucinae</taxon>
        <taxon>Lactuca</taxon>
    </lineage>
</organism>
<comment type="caution">
    <text evidence="11">The sequence shown here is derived from an EMBL/GenBank/DDBJ whole genome shotgun (WGS) entry which is preliminary data.</text>
</comment>